<comment type="catalytic activity">
    <reaction evidence="1">
        <text>ATP + protein L-histidine = ADP + protein N-phospho-L-histidine.</text>
        <dbReference type="EC" id="2.7.13.3"/>
    </reaction>
</comment>
<sequence>MSGLGEILVVEDTPASLKLLSDLLGNAGYLVRQAPDGELALWSASARPPELVLLDVNMPGIDGFEVCRRLKADPALCDIPVIFLSAQYEMDDKVRGFQCGAVDFIAKPYQAEEVLARAQAHIRLARTQKALKETLEELRSARAEVARNERMAALGALVAGVAHELNTPLGNSVLIASTLEDRARAFSDQIGAGVRRSDLEHFAADTAKAAGLLLRSLHKSSALVESFKQVAVDQSSERRSQFDLADLVAQALQPLKAGLAADGLLLDIAVPRGLRMDSYSRPVAHILQQLVRNAQLHAFGAMGSADGCIRVQAAAQEEGEPCGLLRLEVLDNGCGITPGTLERIFDPFFTTRMGTGTGGLGLHVVHNLLCHVLGGQVSVESAPGATCFRITLPLTAPALSP</sequence>
<dbReference type="SMART" id="SM00387">
    <property type="entry name" value="HATPase_c"/>
    <property type="match status" value="1"/>
</dbReference>
<evidence type="ECO:0000313" key="8">
    <source>
        <dbReference type="EMBL" id="MYN05115.1"/>
    </source>
</evidence>
<dbReference type="InterPro" id="IPR004358">
    <property type="entry name" value="Sig_transdc_His_kin-like_C"/>
</dbReference>
<evidence type="ECO:0000256" key="2">
    <source>
        <dbReference type="ARBA" id="ARBA00012438"/>
    </source>
</evidence>
<keyword evidence="5" id="KW-0175">Coiled coil</keyword>
<dbReference type="Pfam" id="PF00072">
    <property type="entry name" value="Response_reg"/>
    <property type="match status" value="1"/>
</dbReference>
<feature type="modified residue" description="4-aspartylphosphate" evidence="4">
    <location>
        <position position="55"/>
    </location>
</feature>
<reference evidence="8 9" key="1">
    <citation type="submission" date="2019-12" db="EMBL/GenBank/DDBJ databases">
        <title>Novel species isolated from a subtropical stream in China.</title>
        <authorList>
            <person name="Lu H."/>
        </authorList>
    </citation>
    <scope>NUCLEOTIDE SEQUENCE [LARGE SCALE GENOMIC DNA]</scope>
    <source>
        <strain evidence="8 9">DS3</strain>
    </source>
</reference>
<dbReference type="PANTHER" id="PTHR43547:SF2">
    <property type="entry name" value="HYBRID SIGNAL TRANSDUCTION HISTIDINE KINASE C"/>
    <property type="match status" value="1"/>
</dbReference>
<dbReference type="CDD" id="cd00082">
    <property type="entry name" value="HisKA"/>
    <property type="match status" value="1"/>
</dbReference>
<keyword evidence="9" id="KW-1185">Reference proteome</keyword>
<evidence type="ECO:0000259" key="6">
    <source>
        <dbReference type="PROSITE" id="PS50109"/>
    </source>
</evidence>
<dbReference type="PROSITE" id="PS50110">
    <property type="entry name" value="RESPONSE_REGULATORY"/>
    <property type="match status" value="1"/>
</dbReference>
<dbReference type="InterPro" id="IPR036890">
    <property type="entry name" value="HATPase_C_sf"/>
</dbReference>
<evidence type="ECO:0000313" key="9">
    <source>
        <dbReference type="Proteomes" id="UP000448575"/>
    </source>
</evidence>
<dbReference type="GO" id="GO:0000155">
    <property type="term" value="F:phosphorelay sensor kinase activity"/>
    <property type="evidence" value="ECO:0007669"/>
    <property type="project" value="InterPro"/>
</dbReference>
<dbReference type="AlphaFoldDB" id="A0A6N9HQT9"/>
<dbReference type="CDD" id="cd19920">
    <property type="entry name" value="REC_PA4781-like"/>
    <property type="match status" value="1"/>
</dbReference>
<comment type="caution">
    <text evidence="8">The sequence shown here is derived from an EMBL/GenBank/DDBJ whole genome shotgun (WGS) entry which is preliminary data.</text>
</comment>
<dbReference type="Gene3D" id="1.10.287.130">
    <property type="match status" value="1"/>
</dbReference>
<dbReference type="InterPro" id="IPR036097">
    <property type="entry name" value="HisK_dim/P_sf"/>
</dbReference>
<evidence type="ECO:0000259" key="7">
    <source>
        <dbReference type="PROSITE" id="PS50110"/>
    </source>
</evidence>
<dbReference type="Gene3D" id="3.40.50.2300">
    <property type="match status" value="1"/>
</dbReference>
<keyword evidence="3 4" id="KW-0597">Phosphoprotein</keyword>
<dbReference type="SUPFAM" id="SSF52172">
    <property type="entry name" value="CheY-like"/>
    <property type="match status" value="1"/>
</dbReference>
<dbReference type="SMART" id="SM00448">
    <property type="entry name" value="REC"/>
    <property type="match status" value="1"/>
</dbReference>
<dbReference type="EC" id="2.7.13.3" evidence="2"/>
<dbReference type="InterPro" id="IPR003594">
    <property type="entry name" value="HATPase_dom"/>
</dbReference>
<dbReference type="RefSeq" id="WP_161028065.1">
    <property type="nucleotide sequence ID" value="NZ_WWCJ01000025.1"/>
</dbReference>
<evidence type="ECO:0000256" key="5">
    <source>
        <dbReference type="SAM" id="Coils"/>
    </source>
</evidence>
<dbReference type="PROSITE" id="PS50109">
    <property type="entry name" value="HIS_KIN"/>
    <property type="match status" value="1"/>
</dbReference>
<dbReference type="PANTHER" id="PTHR43547">
    <property type="entry name" value="TWO-COMPONENT HISTIDINE KINASE"/>
    <property type="match status" value="1"/>
</dbReference>
<name>A0A6N9HQT9_9BURK</name>
<evidence type="ECO:0000256" key="3">
    <source>
        <dbReference type="ARBA" id="ARBA00022553"/>
    </source>
</evidence>
<dbReference type="PRINTS" id="PR00344">
    <property type="entry name" value="BCTRLSENSOR"/>
</dbReference>
<dbReference type="EMBL" id="WWCJ01000025">
    <property type="protein sequence ID" value="MYN05115.1"/>
    <property type="molecule type" value="Genomic_DNA"/>
</dbReference>
<dbReference type="InterPro" id="IPR005467">
    <property type="entry name" value="His_kinase_dom"/>
</dbReference>
<dbReference type="SUPFAM" id="SSF55874">
    <property type="entry name" value="ATPase domain of HSP90 chaperone/DNA topoisomerase II/histidine kinase"/>
    <property type="match status" value="1"/>
</dbReference>
<feature type="domain" description="Response regulatory" evidence="7">
    <location>
        <begin position="6"/>
        <end position="122"/>
    </location>
</feature>
<dbReference type="Proteomes" id="UP000448575">
    <property type="component" value="Unassembled WGS sequence"/>
</dbReference>
<feature type="domain" description="Histidine kinase" evidence="6">
    <location>
        <begin position="160"/>
        <end position="396"/>
    </location>
</feature>
<dbReference type="Gene3D" id="3.30.565.10">
    <property type="entry name" value="Histidine kinase-like ATPase, C-terminal domain"/>
    <property type="match status" value="1"/>
</dbReference>
<dbReference type="Pfam" id="PF02518">
    <property type="entry name" value="HATPase_c"/>
    <property type="match status" value="1"/>
</dbReference>
<dbReference type="InterPro" id="IPR001789">
    <property type="entry name" value="Sig_transdc_resp-reg_receiver"/>
</dbReference>
<organism evidence="8 9">
    <name type="scientific">Pseudoduganella guangdongensis</name>
    <dbReference type="NCBI Taxonomy" id="2692179"/>
    <lineage>
        <taxon>Bacteria</taxon>
        <taxon>Pseudomonadati</taxon>
        <taxon>Pseudomonadota</taxon>
        <taxon>Betaproteobacteria</taxon>
        <taxon>Burkholderiales</taxon>
        <taxon>Oxalobacteraceae</taxon>
        <taxon>Telluria group</taxon>
        <taxon>Pseudoduganella</taxon>
    </lineage>
</organism>
<dbReference type="SUPFAM" id="SSF47384">
    <property type="entry name" value="Homodimeric domain of signal transducing histidine kinase"/>
    <property type="match status" value="1"/>
</dbReference>
<dbReference type="InterPro" id="IPR003661">
    <property type="entry name" value="HisK_dim/P_dom"/>
</dbReference>
<evidence type="ECO:0000256" key="1">
    <source>
        <dbReference type="ARBA" id="ARBA00000085"/>
    </source>
</evidence>
<gene>
    <name evidence="8" type="ORF">GTP41_23750</name>
</gene>
<accession>A0A6N9HQT9</accession>
<dbReference type="InterPro" id="IPR011006">
    <property type="entry name" value="CheY-like_superfamily"/>
</dbReference>
<protein>
    <recommendedName>
        <fullName evidence="2">histidine kinase</fullName>
        <ecNumber evidence="2">2.7.13.3</ecNumber>
    </recommendedName>
</protein>
<feature type="coiled-coil region" evidence="5">
    <location>
        <begin position="124"/>
        <end position="151"/>
    </location>
</feature>
<evidence type="ECO:0000256" key="4">
    <source>
        <dbReference type="PROSITE-ProRule" id="PRU00169"/>
    </source>
</evidence>
<proteinExistence type="predicted"/>